<keyword evidence="4 10" id="KW-0378">Hydrolase</keyword>
<feature type="region of interest" description="Disordered" evidence="12">
    <location>
        <begin position="602"/>
        <end position="623"/>
    </location>
</feature>
<feature type="binding site" evidence="9">
    <location>
        <position position="510"/>
    </location>
    <ligand>
        <name>Zn(2+)</name>
        <dbReference type="ChEBI" id="CHEBI:29105"/>
        <label>1</label>
    </ligand>
</feature>
<evidence type="ECO:0000256" key="6">
    <source>
        <dbReference type="ARBA" id="ARBA00061167"/>
    </source>
</evidence>
<protein>
    <recommendedName>
        <fullName evidence="10">Phosphodiesterase</fullName>
        <ecNumber evidence="10">3.1.4.-</ecNumber>
    </recommendedName>
</protein>
<evidence type="ECO:0000256" key="2">
    <source>
        <dbReference type="ARBA" id="ARBA00022535"/>
    </source>
</evidence>
<feature type="binding site" evidence="9">
    <location>
        <position position="401"/>
    </location>
    <ligand>
        <name>Zn(2+)</name>
        <dbReference type="ChEBI" id="CHEBI:29105"/>
        <label>2</label>
    </ligand>
</feature>
<evidence type="ECO:0000256" key="7">
    <source>
        <dbReference type="PIRSR" id="PIRSR623088-1"/>
    </source>
</evidence>
<feature type="domain" description="PDEase" evidence="13">
    <location>
        <begin position="284"/>
        <end position="605"/>
    </location>
</feature>
<evidence type="ECO:0000256" key="3">
    <source>
        <dbReference type="ARBA" id="ARBA00022723"/>
    </source>
</evidence>
<keyword evidence="11" id="KW-0175">Coiled coil</keyword>
<dbReference type="FunFam" id="1.10.1300.10:FF:000006">
    <property type="entry name" value="Phosphodiesterase 9A"/>
    <property type="match status" value="1"/>
</dbReference>
<dbReference type="InterPro" id="IPR002073">
    <property type="entry name" value="PDEase_catalytic_dom"/>
</dbReference>
<dbReference type="SUPFAM" id="SSF109604">
    <property type="entry name" value="HD-domain/PDEase-like"/>
    <property type="match status" value="1"/>
</dbReference>
<dbReference type="PROSITE" id="PS00126">
    <property type="entry name" value="PDEASE_I_1"/>
    <property type="match status" value="1"/>
</dbReference>
<dbReference type="GO" id="GO:0046872">
    <property type="term" value="F:metal ion binding"/>
    <property type="evidence" value="ECO:0007669"/>
    <property type="project" value="UniProtKB-KW"/>
</dbReference>
<dbReference type="OrthoDB" id="546632at2759"/>
<comment type="catalytic activity">
    <reaction evidence="1">
        <text>3',5'-cyclic GMP + H2O = GMP + H(+)</text>
        <dbReference type="Rhea" id="RHEA:16957"/>
        <dbReference type="ChEBI" id="CHEBI:15377"/>
        <dbReference type="ChEBI" id="CHEBI:15378"/>
        <dbReference type="ChEBI" id="CHEBI:57746"/>
        <dbReference type="ChEBI" id="CHEBI:58115"/>
        <dbReference type="EC" id="3.1.4.35"/>
    </reaction>
</comment>
<comment type="similarity">
    <text evidence="6">Belongs to the cyclic nucleotide phosphodiesterase family. PDE9 subfamily.</text>
</comment>
<comment type="caution">
    <text evidence="14">The sequence shown here is derived from an EMBL/GenBank/DDBJ whole genome shotgun (WGS) entry which is preliminary data.</text>
</comment>
<dbReference type="InterPro" id="IPR003607">
    <property type="entry name" value="HD/PDEase_dom"/>
</dbReference>
<comment type="pathway">
    <text evidence="5">Purine metabolism; 3',5'-cyclic GMP degradation; GMP from 3',5'-cyclic GMP: step 1/1.</text>
</comment>
<feature type="coiled-coil region" evidence="11">
    <location>
        <begin position="214"/>
        <end position="241"/>
    </location>
</feature>
<feature type="binding site" evidence="9">
    <location>
        <position position="401"/>
    </location>
    <ligand>
        <name>Zn(2+)</name>
        <dbReference type="ChEBI" id="CHEBI:29105"/>
        <label>1</label>
    </ligand>
</feature>
<evidence type="ECO:0000256" key="10">
    <source>
        <dbReference type="RuleBase" id="RU363067"/>
    </source>
</evidence>
<evidence type="ECO:0000256" key="1">
    <source>
        <dbReference type="ARBA" id="ARBA00000583"/>
    </source>
</evidence>
<dbReference type="GO" id="GO:0047555">
    <property type="term" value="F:3',5'-cyclic-GMP phosphodiesterase activity"/>
    <property type="evidence" value="ECO:0007669"/>
    <property type="project" value="UniProtKB-EC"/>
</dbReference>
<evidence type="ECO:0000256" key="9">
    <source>
        <dbReference type="PIRSR" id="PIRSR623088-3"/>
    </source>
</evidence>
<gene>
    <name evidence="14" type="ORF">BV898_13151</name>
</gene>
<feature type="binding site" evidence="8">
    <location>
        <position position="561"/>
    </location>
    <ligand>
        <name>AMP</name>
        <dbReference type="ChEBI" id="CHEBI:456215"/>
    </ligand>
</feature>
<feature type="active site" description="Proton donor" evidence="7">
    <location>
        <position position="360"/>
    </location>
</feature>
<dbReference type="GO" id="GO:0007165">
    <property type="term" value="P:signal transduction"/>
    <property type="evidence" value="ECO:0007669"/>
    <property type="project" value="InterPro"/>
</dbReference>
<dbReference type="SMART" id="SM00471">
    <property type="entry name" value="HDc"/>
    <property type="match status" value="1"/>
</dbReference>
<evidence type="ECO:0000256" key="4">
    <source>
        <dbReference type="ARBA" id="ARBA00022801"/>
    </source>
</evidence>
<dbReference type="PRINTS" id="PR00387">
    <property type="entry name" value="PDIESTERASE1"/>
</dbReference>
<evidence type="ECO:0000313" key="15">
    <source>
        <dbReference type="Proteomes" id="UP000192578"/>
    </source>
</evidence>
<evidence type="ECO:0000259" key="13">
    <source>
        <dbReference type="PROSITE" id="PS51845"/>
    </source>
</evidence>
<dbReference type="CDD" id="cd00077">
    <property type="entry name" value="HDc"/>
    <property type="match status" value="1"/>
</dbReference>
<proteinExistence type="inferred from homology"/>
<dbReference type="EC" id="3.1.4.-" evidence="10"/>
<reference evidence="15" key="1">
    <citation type="submission" date="2017-01" db="EMBL/GenBank/DDBJ databases">
        <title>Comparative genomics of anhydrobiosis in the tardigrade Hypsibius dujardini.</title>
        <authorList>
            <person name="Yoshida Y."/>
            <person name="Koutsovoulos G."/>
            <person name="Laetsch D."/>
            <person name="Stevens L."/>
            <person name="Kumar S."/>
            <person name="Horikawa D."/>
            <person name="Ishino K."/>
            <person name="Komine S."/>
            <person name="Tomita M."/>
            <person name="Blaxter M."/>
            <person name="Arakawa K."/>
        </authorList>
    </citation>
    <scope>NUCLEOTIDE SEQUENCE [LARGE SCALE GENOMIC DNA]</scope>
    <source>
        <strain evidence="15">Z151</strain>
    </source>
</reference>
<evidence type="ECO:0000256" key="11">
    <source>
        <dbReference type="SAM" id="Coils"/>
    </source>
</evidence>
<dbReference type="InterPro" id="IPR036971">
    <property type="entry name" value="PDEase_catalytic_dom_sf"/>
</dbReference>
<organism evidence="14 15">
    <name type="scientific">Hypsibius exemplaris</name>
    <name type="common">Freshwater tardigrade</name>
    <dbReference type="NCBI Taxonomy" id="2072580"/>
    <lineage>
        <taxon>Eukaryota</taxon>
        <taxon>Metazoa</taxon>
        <taxon>Ecdysozoa</taxon>
        <taxon>Tardigrada</taxon>
        <taxon>Eutardigrada</taxon>
        <taxon>Parachela</taxon>
        <taxon>Hypsibioidea</taxon>
        <taxon>Hypsibiidae</taxon>
        <taxon>Hypsibius</taxon>
    </lineage>
</organism>
<dbReference type="Pfam" id="PF00233">
    <property type="entry name" value="PDEase_I"/>
    <property type="match status" value="1"/>
</dbReference>
<dbReference type="PANTHER" id="PTHR11347">
    <property type="entry name" value="CYCLIC NUCLEOTIDE PHOSPHODIESTERASE"/>
    <property type="match status" value="1"/>
</dbReference>
<dbReference type="InterPro" id="IPR023088">
    <property type="entry name" value="PDEase"/>
</dbReference>
<accession>A0A1W0WBI8</accession>
<keyword evidence="15" id="KW-1185">Reference proteome</keyword>
<dbReference type="EMBL" id="MTYJ01000141">
    <property type="protein sequence ID" value="OQV12585.1"/>
    <property type="molecule type" value="Genomic_DNA"/>
</dbReference>
<feature type="binding site" evidence="8">
    <location>
        <position position="510"/>
    </location>
    <ligand>
        <name>AMP</name>
        <dbReference type="ChEBI" id="CHEBI:456215"/>
    </ligand>
</feature>
<dbReference type="PROSITE" id="PS51845">
    <property type="entry name" value="PDEASE_I_2"/>
    <property type="match status" value="1"/>
</dbReference>
<dbReference type="Gene3D" id="1.10.1300.10">
    <property type="entry name" value="3'5'-cyclic nucleotide phosphodiesterase, catalytic domain"/>
    <property type="match status" value="1"/>
</dbReference>
<comment type="cofactor">
    <cofactor evidence="10">
        <name>a divalent metal cation</name>
        <dbReference type="ChEBI" id="CHEBI:60240"/>
    </cofactor>
    <text evidence="10">Binds 2 divalent metal cations per subunit. Site 1 may preferentially bind zinc ions, while site 2 has a preference for magnesium and/or manganese ions.</text>
</comment>
<name>A0A1W0WBI8_HYPEX</name>
<evidence type="ECO:0000256" key="12">
    <source>
        <dbReference type="SAM" id="MobiDB-lite"/>
    </source>
</evidence>
<feature type="binding site" evidence="8">
    <location>
        <begin position="360"/>
        <end position="364"/>
    </location>
    <ligand>
        <name>AMP</name>
        <dbReference type="ChEBI" id="CHEBI:456215"/>
    </ligand>
</feature>
<keyword evidence="3 9" id="KW-0479">Metal-binding</keyword>
<evidence type="ECO:0000313" key="14">
    <source>
        <dbReference type="EMBL" id="OQV12585.1"/>
    </source>
</evidence>
<dbReference type="InterPro" id="IPR023174">
    <property type="entry name" value="PDEase_CS"/>
</dbReference>
<dbReference type="Proteomes" id="UP000192578">
    <property type="component" value="Unassembled WGS sequence"/>
</dbReference>
<feature type="binding site" evidence="9">
    <location>
        <position position="364"/>
    </location>
    <ligand>
        <name>Zn(2+)</name>
        <dbReference type="ChEBI" id="CHEBI:29105"/>
        <label>1</label>
    </ligand>
</feature>
<dbReference type="AlphaFoldDB" id="A0A1W0WBI8"/>
<keyword evidence="2" id="KW-0140">cGMP</keyword>
<evidence type="ECO:0000256" key="5">
    <source>
        <dbReference type="ARBA" id="ARBA00037913"/>
    </source>
</evidence>
<evidence type="ECO:0000256" key="8">
    <source>
        <dbReference type="PIRSR" id="PIRSR623088-2"/>
    </source>
</evidence>
<feature type="binding site" evidence="9">
    <location>
        <position position="400"/>
    </location>
    <ligand>
        <name>Zn(2+)</name>
        <dbReference type="ChEBI" id="CHEBI:29105"/>
        <label>1</label>
    </ligand>
</feature>
<feature type="binding site" evidence="8">
    <location>
        <position position="401"/>
    </location>
    <ligand>
        <name>AMP</name>
        <dbReference type="ChEBI" id="CHEBI:456215"/>
    </ligand>
</feature>
<sequence>MYICISIGRSGFPGSLIREPAPYSPSGSTSLQLGGVSDIEAVSNSASSLEFRCVLGEGPWKFGDPGISARRGGTAHPIYTYARSLVKKRLECGGDDSRADRRREMGNGVSMQTRCIFVEIHGRTEKVTFARHCASKDIQETIALAAGASSWTGVILKDKHGGLVTVTSAMDNNTLDTPYKVQIVEAKVPKHSFSDNTEMIQTVVNQVAEQFNRVFRTEENKAEMTTRLNALEKRMEREGLKVVDIERCRKDISEIKTQLYDNKLRLYMENHSHSPVSDDKKMSYAGDIPTYPKYILSQETIDYLKKPTFDIWHWEPNEMLSLLEHMYHELGLVHEFNMNPITLKRWLLCIQHNYRNNPFHNFRHCFCVTQMMYGMIHLCNLQEKISRFNLGLLITACICHDLDHPGYNNAYQINAKTELAIRYNDQSPLENHHAAVCFQILSQPECNIFGNVSDADFNRVRVGIIALILATDMARHAEILEKFKVNVDHFDYKSEDHITALKMILIKCCDISNEVRPMAESEPWLDCLLEEYFNQSDREKAEGLPVAPFMDREKVTKPTAQIGFIKFVLVPLFDAVARLFPQIDGTMVESLRQAQHHYERMKLEDDAKKAHATPPDKRGSIVA</sequence>